<sequence length="112" mass="11665">MFCWAAVRSIAELYVFAFFYGLASAAAMGLFAGTVPSLTRDMDKIGTRVGMILTLISFGPLTGPSVAGALIARTGGSYLAEQSWAGASRLVGTAALIAARVITSGFRIKVKI</sequence>
<comment type="caution">
    <text evidence="2">The sequence shown here is derived from an EMBL/GenBank/DDBJ whole genome shotgun (WGS) entry which is preliminary data.</text>
</comment>
<name>A0A1G4B529_9PEZI</name>
<keyword evidence="1" id="KW-1133">Transmembrane helix</keyword>
<dbReference type="Proteomes" id="UP000176998">
    <property type="component" value="Unassembled WGS sequence"/>
</dbReference>
<keyword evidence="3" id="KW-1185">Reference proteome</keyword>
<dbReference type="RefSeq" id="XP_022473668.1">
    <property type="nucleotide sequence ID" value="XM_022619744.1"/>
</dbReference>
<keyword evidence="1" id="KW-0472">Membrane</keyword>
<evidence type="ECO:0000256" key="1">
    <source>
        <dbReference type="SAM" id="Phobius"/>
    </source>
</evidence>
<accession>A0A1G4B529</accession>
<evidence type="ECO:0000313" key="2">
    <source>
        <dbReference type="EMBL" id="OHE96511.1"/>
    </source>
</evidence>
<gene>
    <name evidence="2" type="ORF">CORC01_08109</name>
</gene>
<dbReference type="AlphaFoldDB" id="A0A1G4B529"/>
<reference evidence="2 3" key="1">
    <citation type="submission" date="2016-09" db="EMBL/GenBank/DDBJ databases">
        <authorList>
            <person name="Capua I."/>
            <person name="De Benedictis P."/>
            <person name="Joannis T."/>
            <person name="Lombin L.H."/>
            <person name="Cattoli G."/>
        </authorList>
    </citation>
    <scope>NUCLEOTIDE SEQUENCE [LARGE SCALE GENOMIC DNA]</scope>
    <source>
        <strain evidence="2 3">IMI 309357</strain>
    </source>
</reference>
<dbReference type="InterPro" id="IPR036259">
    <property type="entry name" value="MFS_trans_sf"/>
</dbReference>
<dbReference type="GeneID" id="34561254"/>
<dbReference type="SUPFAM" id="SSF103473">
    <property type="entry name" value="MFS general substrate transporter"/>
    <property type="match status" value="1"/>
</dbReference>
<evidence type="ECO:0000313" key="3">
    <source>
        <dbReference type="Proteomes" id="UP000176998"/>
    </source>
</evidence>
<keyword evidence="1" id="KW-0812">Transmembrane</keyword>
<dbReference type="EMBL" id="MJBS01000068">
    <property type="protein sequence ID" value="OHE96511.1"/>
    <property type="molecule type" value="Genomic_DNA"/>
</dbReference>
<proteinExistence type="predicted"/>
<protein>
    <submittedName>
        <fullName evidence="2">Major facilitator superfamily transporter</fullName>
    </submittedName>
</protein>
<organism evidence="2 3">
    <name type="scientific">Colletotrichum orchidophilum</name>
    <dbReference type="NCBI Taxonomy" id="1209926"/>
    <lineage>
        <taxon>Eukaryota</taxon>
        <taxon>Fungi</taxon>
        <taxon>Dikarya</taxon>
        <taxon>Ascomycota</taxon>
        <taxon>Pezizomycotina</taxon>
        <taxon>Sordariomycetes</taxon>
        <taxon>Hypocreomycetidae</taxon>
        <taxon>Glomerellales</taxon>
        <taxon>Glomerellaceae</taxon>
        <taxon>Colletotrichum</taxon>
    </lineage>
</organism>
<feature type="transmembrane region" description="Helical" evidence="1">
    <location>
        <begin position="14"/>
        <end position="38"/>
    </location>
</feature>
<dbReference type="OrthoDB" id="6499973at2759"/>
<feature type="transmembrane region" description="Helical" evidence="1">
    <location>
        <begin position="50"/>
        <end position="72"/>
    </location>
</feature>